<keyword evidence="1" id="KW-1133">Transmembrane helix</keyword>
<evidence type="ECO:0000256" key="1">
    <source>
        <dbReference type="SAM" id="Phobius"/>
    </source>
</evidence>
<dbReference type="RefSeq" id="WP_284482511.1">
    <property type="nucleotide sequence ID" value="NZ_JASNJD010000017.1"/>
</dbReference>
<accession>A0ABT7F5Q8</accession>
<dbReference type="Pfam" id="PF14329">
    <property type="entry name" value="DUF4386"/>
    <property type="match status" value="1"/>
</dbReference>
<feature type="transmembrane region" description="Helical" evidence="1">
    <location>
        <begin position="195"/>
        <end position="215"/>
    </location>
</feature>
<dbReference type="InterPro" id="IPR025495">
    <property type="entry name" value="DUF4386"/>
</dbReference>
<feature type="transmembrane region" description="Helical" evidence="1">
    <location>
        <begin position="20"/>
        <end position="40"/>
    </location>
</feature>
<comment type="caution">
    <text evidence="2">The sequence shown here is derived from an EMBL/GenBank/DDBJ whole genome shotgun (WGS) entry which is preliminary data.</text>
</comment>
<sequence>MTAHSVSLAAARPLLRLAGLLYLVIILCGIGAEVAVRAPLIDPQAPTETARVIATALPLWRLGLAADLAMILADVAIAAVFLRLFATGFPVLAPMAFGLRLVQAAGIAAAVIPLALVPELTDHPIALLQALRLHDLGYDTALIFFGLNCLLMARMLWPLMRPFLPLAMAGAGAVYLTGSLAALTAPALAAALEPAYLLPLVAETGLCLWLITTGLRSPRAGQPEG</sequence>
<reference evidence="2 3" key="1">
    <citation type="submission" date="2023-05" db="EMBL/GenBank/DDBJ databases">
        <title>Pseudodonghicola sp. nov.</title>
        <authorList>
            <person name="Huang J."/>
        </authorList>
    </citation>
    <scope>NUCLEOTIDE SEQUENCE [LARGE SCALE GENOMIC DNA]</scope>
    <source>
        <strain evidence="2 3">IC7</strain>
    </source>
</reference>
<keyword evidence="3" id="KW-1185">Reference proteome</keyword>
<keyword evidence="1" id="KW-0812">Transmembrane</keyword>
<dbReference type="EMBL" id="JASNJD010000017">
    <property type="protein sequence ID" value="MDK3019739.1"/>
    <property type="molecule type" value="Genomic_DNA"/>
</dbReference>
<feature type="transmembrane region" description="Helical" evidence="1">
    <location>
        <begin position="97"/>
        <end position="116"/>
    </location>
</feature>
<organism evidence="2 3">
    <name type="scientific">Pseudodonghicola flavimaris</name>
    <dbReference type="NCBI Taxonomy" id="3050036"/>
    <lineage>
        <taxon>Bacteria</taxon>
        <taxon>Pseudomonadati</taxon>
        <taxon>Pseudomonadota</taxon>
        <taxon>Alphaproteobacteria</taxon>
        <taxon>Rhodobacterales</taxon>
        <taxon>Paracoccaceae</taxon>
        <taxon>Pseudodonghicola</taxon>
    </lineage>
</organism>
<evidence type="ECO:0000313" key="2">
    <source>
        <dbReference type="EMBL" id="MDK3019739.1"/>
    </source>
</evidence>
<dbReference type="Proteomes" id="UP001243757">
    <property type="component" value="Unassembled WGS sequence"/>
</dbReference>
<proteinExistence type="predicted"/>
<feature type="transmembrane region" description="Helical" evidence="1">
    <location>
        <begin position="164"/>
        <end position="189"/>
    </location>
</feature>
<evidence type="ECO:0000313" key="3">
    <source>
        <dbReference type="Proteomes" id="UP001243757"/>
    </source>
</evidence>
<feature type="transmembrane region" description="Helical" evidence="1">
    <location>
        <begin position="60"/>
        <end position="85"/>
    </location>
</feature>
<name>A0ABT7F5Q8_9RHOB</name>
<keyword evidence="1" id="KW-0472">Membrane</keyword>
<gene>
    <name evidence="2" type="ORF">QO033_18825</name>
</gene>
<protein>
    <submittedName>
        <fullName evidence="2">DUF4386 domain-containing protein</fullName>
    </submittedName>
</protein>
<feature type="transmembrane region" description="Helical" evidence="1">
    <location>
        <begin position="136"/>
        <end position="157"/>
    </location>
</feature>